<dbReference type="GeneID" id="108619283"/>
<dbReference type="RefSeq" id="XP_017871293.1">
    <property type="nucleotide sequence ID" value="XM_018015804.1"/>
</dbReference>
<reference evidence="2" key="1">
    <citation type="journal article" date="1997" name="Nucleic Acids Res.">
        <title>tRNAscan-SE: a program for improved detection of transfer RNA genes in genomic sequence.</title>
        <authorList>
            <person name="Lowe T.M."/>
            <person name="Eddy S.R."/>
        </authorList>
    </citation>
    <scope>NUCLEOTIDE SEQUENCE [LARGE SCALE GENOMIC DNA]</scope>
</reference>
<reference evidence="3" key="3">
    <citation type="submission" date="2025-08" db="UniProtKB">
        <authorList>
            <consortium name="RefSeq"/>
        </authorList>
    </citation>
    <scope>IDENTIFICATION</scope>
    <source>
        <tissue evidence="3">Whole organism</tissue>
    </source>
</reference>
<dbReference type="Proteomes" id="UP000694904">
    <property type="component" value="Chromosome 2"/>
</dbReference>
<gene>
    <name evidence="3" type="primary">LOC108619283</name>
</gene>
<feature type="region of interest" description="Disordered" evidence="1">
    <location>
        <begin position="21"/>
        <end position="83"/>
    </location>
</feature>
<evidence type="ECO:0000313" key="3">
    <source>
        <dbReference type="RefSeq" id="XP_017871293.1"/>
    </source>
</evidence>
<evidence type="ECO:0000256" key="1">
    <source>
        <dbReference type="SAM" id="MobiDB-lite"/>
    </source>
</evidence>
<protein>
    <submittedName>
        <fullName evidence="3">Myb-like protein AA</fullName>
    </submittedName>
</protein>
<name>A0ABM1PVQ7_DROAR</name>
<evidence type="ECO:0000313" key="2">
    <source>
        <dbReference type="Proteomes" id="UP000694904"/>
    </source>
</evidence>
<feature type="compositionally biased region" description="Low complexity" evidence="1">
    <location>
        <begin position="44"/>
        <end position="55"/>
    </location>
</feature>
<keyword evidence="2" id="KW-1185">Reference proteome</keyword>
<proteinExistence type="predicted"/>
<feature type="compositionally biased region" description="Low complexity" evidence="1">
    <location>
        <begin position="21"/>
        <end position="35"/>
    </location>
</feature>
<reference evidence="2" key="2">
    <citation type="journal article" date="2016" name="G3 (Bethesda)">
        <title>Genome Evolution in Three Species of Cactophilic Drosophila.</title>
        <authorList>
            <person name="Sanchez-Flores A."/>
            <person name="Penazola F."/>
            <person name="Carpinteyro-Ponce J."/>
            <person name="Nazario-Yepiz N."/>
            <person name="Abreu-Goodger C."/>
            <person name="Machado C.A."/>
            <person name="Markow T.A."/>
        </authorList>
    </citation>
    <scope>NUCLEOTIDE SEQUENCE [LARGE SCALE GENOMIC DNA]</scope>
</reference>
<accession>A0ABM1PVQ7</accession>
<feature type="compositionally biased region" description="Low complexity" evidence="1">
    <location>
        <begin position="62"/>
        <end position="82"/>
    </location>
</feature>
<sequence>MEAHARNQKIIIQNQMILNTNQQQQQQQQHAAGGKKAARKHHQQQQQQQQQQQAQTSAPMYNNNNNNSSSQNNNNNNNIGNSVAHQGHEVSVPVSHIIANSPTAATYIQAQLTGLHAGNTIGVNVGDAAGNMNVPIVTYNGNQYCVITRAPDSDGIAMQKPLEYGQAATANIIVMSPMLPPQQQQQQQQQ</sequence>
<organism evidence="2 3">
    <name type="scientific">Drosophila arizonae</name>
    <name type="common">Fruit fly</name>
    <dbReference type="NCBI Taxonomy" id="7263"/>
    <lineage>
        <taxon>Eukaryota</taxon>
        <taxon>Metazoa</taxon>
        <taxon>Ecdysozoa</taxon>
        <taxon>Arthropoda</taxon>
        <taxon>Hexapoda</taxon>
        <taxon>Insecta</taxon>
        <taxon>Pterygota</taxon>
        <taxon>Neoptera</taxon>
        <taxon>Endopterygota</taxon>
        <taxon>Diptera</taxon>
        <taxon>Brachycera</taxon>
        <taxon>Muscomorpha</taxon>
        <taxon>Ephydroidea</taxon>
        <taxon>Drosophilidae</taxon>
        <taxon>Drosophila</taxon>
    </lineage>
</organism>